<dbReference type="AlphaFoldDB" id="A0AAV3S921"/>
<protein>
    <submittedName>
        <fullName evidence="1">Uncharacterized protein</fullName>
    </submittedName>
</protein>
<name>A0AAV3S921_9EURY</name>
<gene>
    <name evidence="1" type="ORF">GCM10009066_18300</name>
</gene>
<accession>A0AAV3S921</accession>
<dbReference type="RefSeq" id="WP_211312623.1">
    <property type="nucleotide sequence ID" value="NZ_BAAABL010000056.1"/>
</dbReference>
<reference evidence="1 2" key="1">
    <citation type="journal article" date="2019" name="Int. J. Syst. Evol. Microbiol.">
        <title>The Global Catalogue of Microorganisms (GCM) 10K type strain sequencing project: providing services to taxonomists for standard genome sequencing and annotation.</title>
        <authorList>
            <consortium name="The Broad Institute Genomics Platform"/>
            <consortium name="The Broad Institute Genome Sequencing Center for Infectious Disease"/>
            <person name="Wu L."/>
            <person name="Ma J."/>
        </authorList>
    </citation>
    <scope>NUCLEOTIDE SEQUENCE [LARGE SCALE GENOMIC DNA]</scope>
    <source>
        <strain evidence="1 2">JCM 16330</strain>
    </source>
</reference>
<comment type="caution">
    <text evidence="1">The sequence shown here is derived from an EMBL/GenBank/DDBJ whole genome shotgun (WGS) entry which is preliminary data.</text>
</comment>
<dbReference type="EMBL" id="BAAABL010000056">
    <property type="protein sequence ID" value="GAA0304780.1"/>
    <property type="molecule type" value="Genomic_DNA"/>
</dbReference>
<proteinExistence type="predicted"/>
<dbReference type="Proteomes" id="UP001500837">
    <property type="component" value="Unassembled WGS sequence"/>
</dbReference>
<evidence type="ECO:0000313" key="2">
    <source>
        <dbReference type="Proteomes" id="UP001500837"/>
    </source>
</evidence>
<sequence length="86" mass="9290">MCSNDAPAECAMTDDACTGEIRGGHRLDAVTWRVVVREIGGAGHVVLRLDFDAIDIALTFDVETGERFATRFSHALARADAAGRDR</sequence>
<organism evidence="1 2">
    <name type="scientific">Halarchaeum salinum</name>
    <dbReference type="NCBI Taxonomy" id="489912"/>
    <lineage>
        <taxon>Archaea</taxon>
        <taxon>Methanobacteriati</taxon>
        <taxon>Methanobacteriota</taxon>
        <taxon>Stenosarchaea group</taxon>
        <taxon>Halobacteria</taxon>
        <taxon>Halobacteriales</taxon>
        <taxon>Halobacteriaceae</taxon>
    </lineage>
</organism>
<evidence type="ECO:0000313" key="1">
    <source>
        <dbReference type="EMBL" id="GAA0304780.1"/>
    </source>
</evidence>
<keyword evidence="2" id="KW-1185">Reference proteome</keyword>